<keyword evidence="1" id="KW-0812">Transmembrane</keyword>
<protein>
    <submittedName>
        <fullName evidence="2">Uncharacterized protein</fullName>
    </submittedName>
</protein>
<gene>
    <name evidence="2" type="ORF">BN8_01695</name>
</gene>
<keyword evidence="3" id="KW-1185">Reference proteome</keyword>
<sequence length="191" mass="20892">MAGALLWFFAELLFISLGLSTGPPDRRPVVVEVGSAITLMIPQLCYLIGLPALYEVGAISRKWPVRFAQAAIVVYTLPFLAAMLMKSGVSGAGRNPVLFLLPLGLVLIAISMTIVGLAVRKTRVWTDWRQYTPFAVGWFPVGLMLPLAAIYGKPDYMLVAVWGLTWFLLGLAIYKSGQRTSREAMIVSSQS</sequence>
<dbReference type="eggNOG" id="ENOG502ZINU">
    <property type="taxonomic scope" value="Bacteria"/>
</dbReference>
<keyword evidence="1" id="KW-1133">Transmembrane helix</keyword>
<feature type="transmembrane region" description="Helical" evidence="1">
    <location>
        <begin position="36"/>
        <end position="54"/>
    </location>
</feature>
<feature type="transmembrane region" description="Helical" evidence="1">
    <location>
        <begin position="66"/>
        <end position="85"/>
    </location>
</feature>
<feature type="transmembrane region" description="Helical" evidence="1">
    <location>
        <begin position="156"/>
        <end position="174"/>
    </location>
</feature>
<feature type="transmembrane region" description="Helical" evidence="1">
    <location>
        <begin position="131"/>
        <end position="150"/>
    </location>
</feature>
<evidence type="ECO:0000313" key="2">
    <source>
        <dbReference type="EMBL" id="CCH52678.1"/>
    </source>
</evidence>
<feature type="transmembrane region" description="Helical" evidence="1">
    <location>
        <begin position="97"/>
        <end position="119"/>
    </location>
</feature>
<keyword evidence="1" id="KW-0472">Membrane</keyword>
<reference evidence="2 3" key="1">
    <citation type="journal article" date="2012" name="J. Bacteriol.">
        <title>Genome Sequence of the Filamentous Bacterium Fibrisoma limi BUZ 3T.</title>
        <authorList>
            <person name="Filippini M."/>
            <person name="Qi W."/>
            <person name="Jaenicke S."/>
            <person name="Goesmann A."/>
            <person name="Smits T.H."/>
            <person name="Bagheri H.C."/>
        </authorList>
    </citation>
    <scope>NUCLEOTIDE SEQUENCE [LARGE SCALE GENOMIC DNA]</scope>
    <source>
        <strain evidence="3">BUZ 3T</strain>
    </source>
</reference>
<organism evidence="2 3">
    <name type="scientific">Fibrisoma limi BUZ 3</name>
    <dbReference type="NCBI Taxonomy" id="1185876"/>
    <lineage>
        <taxon>Bacteria</taxon>
        <taxon>Pseudomonadati</taxon>
        <taxon>Bacteroidota</taxon>
        <taxon>Cytophagia</taxon>
        <taxon>Cytophagales</taxon>
        <taxon>Spirosomataceae</taxon>
        <taxon>Fibrisoma</taxon>
    </lineage>
</organism>
<dbReference type="STRING" id="1185876.BN8_01695"/>
<dbReference type="Proteomes" id="UP000009309">
    <property type="component" value="Unassembled WGS sequence"/>
</dbReference>
<accession>I2GFK3</accession>
<evidence type="ECO:0000313" key="3">
    <source>
        <dbReference type="Proteomes" id="UP000009309"/>
    </source>
</evidence>
<dbReference type="AlphaFoldDB" id="I2GFK3"/>
<evidence type="ECO:0000256" key="1">
    <source>
        <dbReference type="SAM" id="Phobius"/>
    </source>
</evidence>
<dbReference type="EMBL" id="CAIT01000005">
    <property type="protein sequence ID" value="CCH52678.1"/>
    <property type="molecule type" value="Genomic_DNA"/>
</dbReference>
<proteinExistence type="predicted"/>
<comment type="caution">
    <text evidence="2">The sequence shown here is derived from an EMBL/GenBank/DDBJ whole genome shotgun (WGS) entry which is preliminary data.</text>
</comment>
<name>I2GFK3_9BACT</name>